<dbReference type="InterPro" id="IPR048883">
    <property type="entry name" value="Nup188_N-subdom_III"/>
</dbReference>
<dbReference type="RefSeq" id="XP_064659691.1">
    <property type="nucleotide sequence ID" value="XM_064802330.1"/>
</dbReference>
<accession>A0AAV9PF00</accession>
<evidence type="ECO:0000313" key="12">
    <source>
        <dbReference type="Proteomes" id="UP001337655"/>
    </source>
</evidence>
<evidence type="ECO:0000259" key="10">
    <source>
        <dbReference type="Pfam" id="PF21093"/>
    </source>
</evidence>
<dbReference type="Pfam" id="PF18378">
    <property type="entry name" value="Nup188_C"/>
    <property type="match status" value="1"/>
</dbReference>
<dbReference type="Gene3D" id="1.25.10.70">
    <property type="match status" value="1"/>
</dbReference>
<keyword evidence="3" id="KW-0509">mRNA transport</keyword>
<gene>
    <name evidence="11" type="ORF">LTR77_005081</name>
</gene>
<name>A0AAV9PF00_9PEZI</name>
<dbReference type="PANTHER" id="PTHR31431:SF1">
    <property type="entry name" value="NUCLEOPORIN NUP188"/>
    <property type="match status" value="1"/>
</dbReference>
<keyword evidence="2" id="KW-0813">Transport</keyword>
<dbReference type="Proteomes" id="UP001337655">
    <property type="component" value="Unassembled WGS sequence"/>
</dbReference>
<dbReference type="EMBL" id="JAVRRT010000007">
    <property type="protein sequence ID" value="KAK5170493.1"/>
    <property type="molecule type" value="Genomic_DNA"/>
</dbReference>
<evidence type="ECO:0000256" key="5">
    <source>
        <dbReference type="ARBA" id="ARBA00023010"/>
    </source>
</evidence>
<evidence type="ECO:0000259" key="9">
    <source>
        <dbReference type="Pfam" id="PF18378"/>
    </source>
</evidence>
<comment type="subcellular location">
    <subcellularLocation>
        <location evidence="1">Nucleus</location>
        <location evidence="1">Nuclear pore complex</location>
    </subcellularLocation>
</comment>
<evidence type="ECO:0000256" key="7">
    <source>
        <dbReference type="ARBA" id="ARBA00023242"/>
    </source>
</evidence>
<reference evidence="11 12" key="1">
    <citation type="submission" date="2023-08" db="EMBL/GenBank/DDBJ databases">
        <title>Black Yeasts Isolated from many extreme environments.</title>
        <authorList>
            <person name="Coleine C."/>
            <person name="Stajich J.E."/>
            <person name="Selbmann L."/>
        </authorList>
    </citation>
    <scope>NUCLEOTIDE SEQUENCE [LARGE SCALE GENOMIC DNA]</scope>
    <source>
        <strain evidence="11 12">CCFEE 5935</strain>
    </source>
</reference>
<keyword evidence="6" id="KW-0906">Nuclear pore complex</keyword>
<dbReference type="GO" id="GO:0006405">
    <property type="term" value="P:RNA export from nucleus"/>
    <property type="evidence" value="ECO:0007669"/>
    <property type="project" value="TreeGrafter"/>
</dbReference>
<evidence type="ECO:0000313" key="11">
    <source>
        <dbReference type="EMBL" id="KAK5170493.1"/>
    </source>
</evidence>
<dbReference type="InterPro" id="IPR044840">
    <property type="entry name" value="Nup188"/>
</dbReference>
<dbReference type="Pfam" id="PF21094">
    <property type="entry name" value="Nup188_SH3-like"/>
    <property type="match status" value="1"/>
</dbReference>
<feature type="domain" description="Nuclear pore protein Nup188 C-terminal" evidence="9">
    <location>
        <begin position="1483"/>
        <end position="1862"/>
    </location>
</feature>
<organism evidence="11 12">
    <name type="scientific">Saxophila tyrrhenica</name>
    <dbReference type="NCBI Taxonomy" id="1690608"/>
    <lineage>
        <taxon>Eukaryota</taxon>
        <taxon>Fungi</taxon>
        <taxon>Dikarya</taxon>
        <taxon>Ascomycota</taxon>
        <taxon>Pezizomycotina</taxon>
        <taxon>Dothideomycetes</taxon>
        <taxon>Dothideomycetidae</taxon>
        <taxon>Mycosphaerellales</taxon>
        <taxon>Extremaceae</taxon>
        <taxon>Saxophila</taxon>
    </lineage>
</organism>
<dbReference type="PANTHER" id="PTHR31431">
    <property type="entry name" value="NUCLEOPORIN NUP188 HOMOLOG"/>
    <property type="match status" value="1"/>
</dbReference>
<dbReference type="GO" id="GO:0044611">
    <property type="term" value="C:nuclear pore inner ring"/>
    <property type="evidence" value="ECO:0007669"/>
    <property type="project" value="TreeGrafter"/>
</dbReference>
<feature type="domain" description="Nucleoporin Nup188 N-terminal subdomain III" evidence="10">
    <location>
        <begin position="756"/>
        <end position="1166"/>
    </location>
</feature>
<evidence type="ECO:0008006" key="13">
    <source>
        <dbReference type="Google" id="ProtNLM"/>
    </source>
</evidence>
<dbReference type="GO" id="GO:0051028">
    <property type="term" value="P:mRNA transport"/>
    <property type="evidence" value="ECO:0007669"/>
    <property type="project" value="UniProtKB-KW"/>
</dbReference>
<dbReference type="InterPro" id="IPR041634">
    <property type="entry name" value="Nup188_C"/>
</dbReference>
<keyword evidence="7" id="KW-0539">Nucleus</keyword>
<protein>
    <recommendedName>
        <fullName evidence="13">Nucleoporin</fullName>
    </recommendedName>
</protein>
<evidence type="ECO:0000256" key="6">
    <source>
        <dbReference type="ARBA" id="ARBA00023132"/>
    </source>
</evidence>
<sequence>MASPTQSNYFPPLDKCLAGSERLVSWRTASTALCDPRAATNNALQAFLSDPESNKYLTHALDPFPKPGPRTKNDFETKTAPIHVAQSTNGDYDLEELKKDAQWLSEQVAVEELVALRCVVLEWQQRAEEQLLASLGENGSAVGGTELGASLLGTSTAGFASSLLGPTTTDEFTKEEPRRTRQLQLYLEEREHIRKVEVALINRTASSVGISQSSGSWIDDLGAKVVEDMCSPNSRTAFETFLSGCIKDLEKSVELLDDSTKWPKIFLADEAKQGMYAVAGFRDLTSGLQLLLAALHLITSNTYIPGGDLVRTYFELMGKVSFFSATASSPALPDPSALKALASLVSVSILYLPAAVSNIQDTASQMLNSGSVQYPALPTQTDMYINDETCLHQVNLVIFKAATSKQPLPLAGPAILAWSLLTSNIRDIAKLLQQAREQRQAEEANQSSPGMARRPSRDDLSTFENQFARLQDGLNLEEEDRDDPPGCLARVAVDGIGVFDILSQLASTSAMIWDDETSFIARAALFDLLRESTALVSYSADLLDAVLSSLVPNSKPATKMESKAEDLNTLLADRLLESDDMQRAILSQAVARYPFELSPLLRLLTALTAGSNKQSVGPVDLVRMLDVMPSLTIMVDHWFKGYQLENEDENENNIALTEDLPLFISKQFEQGFFPGNSPKAITMGNNGSHASTSVLTIPAGTQGLVIKETRPMVLRLEHQHSALEYLGLLLATSLPASELLPAPPMDTSLDRATTADIISLTTAILTASLRQHKGVEEARYVLGRLSNSLPEGQDIILIIFDILETELLAHLDQSTGEGSLDLLVACAECTATLVPISPDRVWSSLNRSALLGLIGGANALAAVVGGSEVPSGSFRFLAASVDLYASLVDDAVAGLVKRKPRFVKSRGRFDSPMTDQDATPERSIGAVLVAFQRAMGDAWMGVGEWRFGLREERCGIWTNLAGGFETLLRAAYGVGGEGQGISGALEPAARLVVEAFAGQDGTLQSFTRVFGEGLGAQEPALTPLETKAVVGQIAAAAEFLATLLRTTKMLDVGHDKKRGEVLGRQLVKLMPNFAALVATGHAYKQCLSLLLAEVVQAVNGSTSTGSTDTPSLLSPLSADAGRHFLAVVSHLDRPLRDLEVETSIWAFLAAVMANKQQWFAVYLLTGSLPRDRLKAQSAPQSKKSLLTYALDQLSDIAATQPERAIAMLKFVAAAQNAWVWASSQIREHETFLKTSIDWLSNLQPPSEQAKKGNTAEQLLAASEHRTAAYLCEILAVGVHAGCEVGDRTVLKLSLPKLRFLREHGSEVDAYNNSLHGNLEKNFKKKYEDVSIEVTDFKRTTAFASPTHTEKGFEYDLEFAEQVLGHELAWLGARLSVRDTGFKEEFSRANVNLNLMHAQRELLSAWRILATTMSECLDTGSEQEQKTLGEELAKVVERCLRANANFDLGVPGMGEVVDTRMGLAFTVLSKLAGLRVENDNMRGLLAAAYDAVVACPVNYDVAEKQEELVYWRTVLQVLYLAIQPHAYMSSGSSRGTTNGASATTETQIVFLDPAVAGVLVQVVEKVVAPGFRALCGNLHTSIDTAQPADFALITAILRALLSVKGVEAVHTQIAEAIASTNLVRGALSLYSWSDRLASPDTTSDRSTGHDPIYGELAILFLLALSTVPGVAEQMALDGVLAQLASANLSEYFRKPAGKGPFDEPRRLFPIWTEGFLPLCLNLLDAVGAPVAGDVSTFLSSFRPQLQRAETALENRAPSQRNPYGGAITLGLVREAHSLCLIAKLLGVFVAYAADAGIDANDVPELQFDDKKVREDIVGLARQKTSLASRIVAVGEREEVWQRTEAGGTDNVLLAKVVAEIEGVFSEALVWSKGIA</sequence>
<evidence type="ECO:0000256" key="1">
    <source>
        <dbReference type="ARBA" id="ARBA00004567"/>
    </source>
</evidence>
<evidence type="ECO:0000256" key="3">
    <source>
        <dbReference type="ARBA" id="ARBA00022816"/>
    </source>
</evidence>
<dbReference type="GeneID" id="89926425"/>
<keyword evidence="12" id="KW-1185">Reference proteome</keyword>
<evidence type="ECO:0000256" key="4">
    <source>
        <dbReference type="ARBA" id="ARBA00022927"/>
    </source>
</evidence>
<dbReference type="Pfam" id="PF21093">
    <property type="entry name" value="Nup188_N-subdom_III"/>
    <property type="match status" value="1"/>
</dbReference>
<feature type="region of interest" description="Disordered" evidence="8">
    <location>
        <begin position="436"/>
        <end position="458"/>
    </location>
</feature>
<dbReference type="GO" id="GO:0006606">
    <property type="term" value="P:protein import into nucleus"/>
    <property type="evidence" value="ECO:0007669"/>
    <property type="project" value="TreeGrafter"/>
</dbReference>
<evidence type="ECO:0000256" key="2">
    <source>
        <dbReference type="ARBA" id="ARBA00022448"/>
    </source>
</evidence>
<keyword evidence="5" id="KW-0811">Translocation</keyword>
<proteinExistence type="predicted"/>
<evidence type="ECO:0000256" key="8">
    <source>
        <dbReference type="SAM" id="MobiDB-lite"/>
    </source>
</evidence>
<comment type="caution">
    <text evidence="11">The sequence shown here is derived from an EMBL/GenBank/DDBJ whole genome shotgun (WGS) entry which is preliminary data.</text>
</comment>
<keyword evidence="4" id="KW-0653">Protein transport</keyword>
<dbReference type="GO" id="GO:0017056">
    <property type="term" value="F:structural constituent of nuclear pore"/>
    <property type="evidence" value="ECO:0007669"/>
    <property type="project" value="InterPro"/>
</dbReference>